<accession>A0ABD1ZDI1</accession>
<dbReference type="EMBL" id="JBHFFA010000002">
    <property type="protein sequence ID" value="KAL2645500.1"/>
    <property type="molecule type" value="Genomic_DNA"/>
</dbReference>
<sequence>MELQDVVDKVQTEVWAERRGCSSSCHRRYQVKHIAHFGFGGPKVAGYLHIIESGRLAGYLFITSDSGARLLADHWFQSVRSVHELCLLHELLSLSSVQLLTGPV</sequence>
<protein>
    <submittedName>
        <fullName evidence="1">Uncharacterized protein</fullName>
    </submittedName>
</protein>
<comment type="caution">
    <text evidence="1">The sequence shown here is derived from an EMBL/GenBank/DDBJ whole genome shotgun (WGS) entry which is preliminary data.</text>
</comment>
<keyword evidence="2" id="KW-1185">Reference proteome</keyword>
<dbReference type="AlphaFoldDB" id="A0ABD1ZDI1"/>
<reference evidence="1 2" key="1">
    <citation type="submission" date="2024-09" db="EMBL/GenBank/DDBJ databases">
        <title>Chromosome-scale assembly of Riccia fluitans.</title>
        <authorList>
            <person name="Paukszto L."/>
            <person name="Sawicki J."/>
            <person name="Karawczyk K."/>
            <person name="Piernik-Szablinska J."/>
            <person name="Szczecinska M."/>
            <person name="Mazdziarz M."/>
        </authorList>
    </citation>
    <scope>NUCLEOTIDE SEQUENCE [LARGE SCALE GENOMIC DNA]</scope>
    <source>
        <strain evidence="1">Rf_01</strain>
        <tissue evidence="1">Aerial parts of the thallus</tissue>
    </source>
</reference>
<dbReference type="Proteomes" id="UP001605036">
    <property type="component" value="Unassembled WGS sequence"/>
</dbReference>
<organism evidence="1 2">
    <name type="scientific">Riccia fluitans</name>
    <dbReference type="NCBI Taxonomy" id="41844"/>
    <lineage>
        <taxon>Eukaryota</taxon>
        <taxon>Viridiplantae</taxon>
        <taxon>Streptophyta</taxon>
        <taxon>Embryophyta</taxon>
        <taxon>Marchantiophyta</taxon>
        <taxon>Marchantiopsida</taxon>
        <taxon>Marchantiidae</taxon>
        <taxon>Marchantiales</taxon>
        <taxon>Ricciaceae</taxon>
        <taxon>Riccia</taxon>
    </lineage>
</organism>
<name>A0ABD1ZDI1_9MARC</name>
<evidence type="ECO:0000313" key="2">
    <source>
        <dbReference type="Proteomes" id="UP001605036"/>
    </source>
</evidence>
<proteinExistence type="predicted"/>
<gene>
    <name evidence="1" type="ORF">R1flu_013087</name>
</gene>
<evidence type="ECO:0000313" key="1">
    <source>
        <dbReference type="EMBL" id="KAL2645500.1"/>
    </source>
</evidence>